<sequence length="257" mass="30242">MRNAKHFAKRIPDLEILFVETAYPEDQNVVNCTDFIKTEPLGDEVAHYGEFKIKRKLPLFKEIIDKVCEAVPEADYYIQTNADIIVMPHFYVLIYDMIKDGNESFCINKRIIPEDLKDMPLSLLYSVCGNKHSGHDCFVFPARLIPKFNLGDICMGTPWSETAMIANLVAYTKNFKVFKEAHATFHIGDRRIWRSVEYNDYRIHNTNEFARILRVLSNKNKDILKHETIQYLLDKLKIEVNNYKDDRYSKHCKYFIE</sequence>
<dbReference type="EMBL" id="MT144114">
    <property type="protein sequence ID" value="QJA49022.1"/>
    <property type="molecule type" value="Genomic_DNA"/>
</dbReference>
<evidence type="ECO:0000313" key="1">
    <source>
        <dbReference type="EMBL" id="QJA49022.1"/>
    </source>
</evidence>
<protein>
    <submittedName>
        <fullName evidence="1">Putative sulfotransferase</fullName>
    </submittedName>
</protein>
<gene>
    <name evidence="1" type="ORF">TM448A01218_0002</name>
</gene>
<accession>A0A6H1ZNH3</accession>
<organism evidence="1">
    <name type="scientific">viral metagenome</name>
    <dbReference type="NCBI Taxonomy" id="1070528"/>
    <lineage>
        <taxon>unclassified sequences</taxon>
        <taxon>metagenomes</taxon>
        <taxon>organismal metagenomes</taxon>
    </lineage>
</organism>
<name>A0A6H1ZNH3_9ZZZZ</name>
<proteinExistence type="predicted"/>
<dbReference type="GO" id="GO:0016740">
    <property type="term" value="F:transferase activity"/>
    <property type="evidence" value="ECO:0007669"/>
    <property type="project" value="UniProtKB-KW"/>
</dbReference>
<reference evidence="1" key="1">
    <citation type="submission" date="2020-03" db="EMBL/GenBank/DDBJ databases">
        <title>The deep terrestrial virosphere.</title>
        <authorList>
            <person name="Holmfeldt K."/>
            <person name="Nilsson E."/>
            <person name="Simone D."/>
            <person name="Lopez-Fernandez M."/>
            <person name="Wu X."/>
            <person name="de Brujin I."/>
            <person name="Lundin D."/>
            <person name="Andersson A."/>
            <person name="Bertilsson S."/>
            <person name="Dopson M."/>
        </authorList>
    </citation>
    <scope>NUCLEOTIDE SEQUENCE</scope>
    <source>
        <strain evidence="1">TM448A01218</strain>
    </source>
</reference>
<keyword evidence="1" id="KW-0808">Transferase</keyword>
<dbReference type="AlphaFoldDB" id="A0A6H1ZNH3"/>